<organism evidence="1 2">
    <name type="scientific">Miscanthus lutarioriparius</name>
    <dbReference type="NCBI Taxonomy" id="422564"/>
    <lineage>
        <taxon>Eukaryota</taxon>
        <taxon>Viridiplantae</taxon>
        <taxon>Streptophyta</taxon>
        <taxon>Embryophyta</taxon>
        <taxon>Tracheophyta</taxon>
        <taxon>Spermatophyta</taxon>
        <taxon>Magnoliopsida</taxon>
        <taxon>Liliopsida</taxon>
        <taxon>Poales</taxon>
        <taxon>Poaceae</taxon>
        <taxon>PACMAD clade</taxon>
        <taxon>Panicoideae</taxon>
        <taxon>Andropogonodae</taxon>
        <taxon>Andropogoneae</taxon>
        <taxon>Saccharinae</taxon>
        <taxon>Miscanthus</taxon>
    </lineage>
</organism>
<evidence type="ECO:0000313" key="1">
    <source>
        <dbReference type="EMBL" id="CAD6271806.1"/>
    </source>
</evidence>
<sequence length="116" mass="12972">MTLSPPQPPPSSSPRHAAIQELRRGTQLAELLRQQVELIPEPNRRHAAVVNVGQISMAMESSLSILQSEMEHPFVSEVMAAPTSYRINQQWFAGSRLHKGIAFSSIDGRCLRVEER</sequence>
<name>A0A811RMT5_9POAL</name>
<dbReference type="OrthoDB" id="647014at2759"/>
<keyword evidence="2" id="KW-1185">Reference proteome</keyword>
<reference evidence="1" key="1">
    <citation type="submission" date="2020-10" db="EMBL/GenBank/DDBJ databases">
        <authorList>
            <person name="Han B."/>
            <person name="Lu T."/>
            <person name="Zhao Q."/>
            <person name="Huang X."/>
            <person name="Zhao Y."/>
        </authorList>
    </citation>
    <scope>NUCLEOTIDE SEQUENCE</scope>
</reference>
<accession>A0A811RMT5</accession>
<comment type="caution">
    <text evidence="1">The sequence shown here is derived from an EMBL/GenBank/DDBJ whole genome shotgun (WGS) entry which is preliminary data.</text>
</comment>
<proteinExistence type="predicted"/>
<gene>
    <name evidence="1" type="ORF">NCGR_LOCUS55092</name>
</gene>
<protein>
    <submittedName>
        <fullName evidence="1">Uncharacterized protein</fullName>
    </submittedName>
</protein>
<dbReference type="EMBL" id="CAJGYO010000016">
    <property type="protein sequence ID" value="CAD6271806.1"/>
    <property type="molecule type" value="Genomic_DNA"/>
</dbReference>
<evidence type="ECO:0000313" key="2">
    <source>
        <dbReference type="Proteomes" id="UP000604825"/>
    </source>
</evidence>
<dbReference type="Proteomes" id="UP000604825">
    <property type="component" value="Unassembled WGS sequence"/>
</dbReference>
<dbReference type="AlphaFoldDB" id="A0A811RMT5"/>